<dbReference type="Proteomes" id="UP000292262">
    <property type="component" value="Unassembled WGS sequence"/>
</dbReference>
<protein>
    <submittedName>
        <fullName evidence="1">Uncharacterized protein</fullName>
    </submittedName>
</protein>
<dbReference type="OrthoDB" id="1362884at2"/>
<dbReference type="EMBL" id="SGXE01000002">
    <property type="protein sequence ID" value="RZS93859.1"/>
    <property type="molecule type" value="Genomic_DNA"/>
</dbReference>
<proteinExistence type="predicted"/>
<evidence type="ECO:0000313" key="2">
    <source>
        <dbReference type="Proteomes" id="UP000292262"/>
    </source>
</evidence>
<dbReference type="AlphaFoldDB" id="A0A4V2F5S7"/>
<evidence type="ECO:0000313" key="1">
    <source>
        <dbReference type="EMBL" id="RZS93859.1"/>
    </source>
</evidence>
<comment type="caution">
    <text evidence="1">The sequence shown here is derived from an EMBL/GenBank/DDBJ whole genome shotgun (WGS) entry which is preliminary data.</text>
</comment>
<reference evidence="1 2" key="1">
    <citation type="submission" date="2019-02" db="EMBL/GenBank/DDBJ databases">
        <title>Genomic Encyclopedia of Type Strains, Phase IV (KMG-IV): sequencing the most valuable type-strain genomes for metagenomic binning, comparative biology and taxonomic classification.</title>
        <authorList>
            <person name="Goeker M."/>
        </authorList>
    </citation>
    <scope>NUCLEOTIDE SEQUENCE [LARGE SCALE GENOMIC DNA]</scope>
    <source>
        <strain evidence="1 2">DSM 17196</strain>
    </source>
</reference>
<organism evidence="1 2">
    <name type="scientific">Aquimarina brevivitae</name>
    <dbReference type="NCBI Taxonomy" id="323412"/>
    <lineage>
        <taxon>Bacteria</taxon>
        <taxon>Pseudomonadati</taxon>
        <taxon>Bacteroidota</taxon>
        <taxon>Flavobacteriia</taxon>
        <taxon>Flavobacteriales</taxon>
        <taxon>Flavobacteriaceae</taxon>
        <taxon>Aquimarina</taxon>
    </lineage>
</organism>
<dbReference type="RefSeq" id="WP_130286964.1">
    <property type="nucleotide sequence ID" value="NZ_SGXE01000002.1"/>
</dbReference>
<keyword evidence="2" id="KW-1185">Reference proteome</keyword>
<sequence length="144" mass="17064">MKLENTKQTWQGSFSYLEDHSNLVQHIEVPFIMQIEEKEGSFFGTSVDDESKEVFDQPAMVTGFFEENMVSFILKYPYSYYRNEEGVLIVDKNKEHPDIHYTGFYDPDSQDFQGNWELVLDKIFFGNDYLEEVLQGPFEMKRIK</sequence>
<name>A0A4V2F5S7_9FLAO</name>
<gene>
    <name evidence="1" type="ORF">EV197_2440</name>
</gene>
<accession>A0A4V2F5S7</accession>